<gene>
    <name evidence="1" type="ORF">FA95DRAFT_1047861</name>
</gene>
<name>A0ACB8S9V0_9AGAM</name>
<evidence type="ECO:0000313" key="2">
    <source>
        <dbReference type="Proteomes" id="UP000814033"/>
    </source>
</evidence>
<protein>
    <submittedName>
        <fullName evidence="1">Uncharacterized protein</fullName>
    </submittedName>
</protein>
<dbReference type="EMBL" id="MU275842">
    <property type="protein sequence ID" value="KAI0052967.1"/>
    <property type="molecule type" value="Genomic_DNA"/>
</dbReference>
<sequence>MCNRARQTAQSTGERCRCAGRPRPRRPCGDSELSHASSPVASWPGTSTDTYRLGIVLQAPYALDSSFFSCLLSPVALAIPNPSAGSPRHGRELWDVEQLEGRSKPASFRCFRCNHPCGFIAPSWQSLALLARLGSEVPQRCSVSRLVHASSDELTKDAIQLGREKLQPSSPFDDHFP</sequence>
<organism evidence="1 2">
    <name type="scientific">Auriscalpium vulgare</name>
    <dbReference type="NCBI Taxonomy" id="40419"/>
    <lineage>
        <taxon>Eukaryota</taxon>
        <taxon>Fungi</taxon>
        <taxon>Dikarya</taxon>
        <taxon>Basidiomycota</taxon>
        <taxon>Agaricomycotina</taxon>
        <taxon>Agaricomycetes</taxon>
        <taxon>Russulales</taxon>
        <taxon>Auriscalpiaceae</taxon>
        <taxon>Auriscalpium</taxon>
    </lineage>
</organism>
<dbReference type="Proteomes" id="UP000814033">
    <property type="component" value="Unassembled WGS sequence"/>
</dbReference>
<comment type="caution">
    <text evidence="1">The sequence shown here is derived from an EMBL/GenBank/DDBJ whole genome shotgun (WGS) entry which is preliminary data.</text>
</comment>
<reference evidence="1" key="2">
    <citation type="journal article" date="2022" name="New Phytol.">
        <title>Evolutionary transition to the ectomycorrhizal habit in the genomes of a hyperdiverse lineage of mushroom-forming fungi.</title>
        <authorList>
            <person name="Looney B."/>
            <person name="Miyauchi S."/>
            <person name="Morin E."/>
            <person name="Drula E."/>
            <person name="Courty P.E."/>
            <person name="Kohler A."/>
            <person name="Kuo A."/>
            <person name="LaButti K."/>
            <person name="Pangilinan J."/>
            <person name="Lipzen A."/>
            <person name="Riley R."/>
            <person name="Andreopoulos W."/>
            <person name="He G."/>
            <person name="Johnson J."/>
            <person name="Nolan M."/>
            <person name="Tritt A."/>
            <person name="Barry K.W."/>
            <person name="Grigoriev I.V."/>
            <person name="Nagy L.G."/>
            <person name="Hibbett D."/>
            <person name="Henrissat B."/>
            <person name="Matheny P.B."/>
            <person name="Labbe J."/>
            <person name="Martin F.M."/>
        </authorList>
    </citation>
    <scope>NUCLEOTIDE SEQUENCE</scope>
    <source>
        <strain evidence="1">FP105234-sp</strain>
    </source>
</reference>
<evidence type="ECO:0000313" key="1">
    <source>
        <dbReference type="EMBL" id="KAI0052967.1"/>
    </source>
</evidence>
<reference evidence="1" key="1">
    <citation type="submission" date="2021-02" db="EMBL/GenBank/DDBJ databases">
        <authorList>
            <consortium name="DOE Joint Genome Institute"/>
            <person name="Ahrendt S."/>
            <person name="Looney B.P."/>
            <person name="Miyauchi S."/>
            <person name="Morin E."/>
            <person name="Drula E."/>
            <person name="Courty P.E."/>
            <person name="Chicoki N."/>
            <person name="Fauchery L."/>
            <person name="Kohler A."/>
            <person name="Kuo A."/>
            <person name="Labutti K."/>
            <person name="Pangilinan J."/>
            <person name="Lipzen A."/>
            <person name="Riley R."/>
            <person name="Andreopoulos W."/>
            <person name="He G."/>
            <person name="Johnson J."/>
            <person name="Barry K.W."/>
            <person name="Grigoriev I.V."/>
            <person name="Nagy L."/>
            <person name="Hibbett D."/>
            <person name="Henrissat B."/>
            <person name="Matheny P.B."/>
            <person name="Labbe J."/>
            <person name="Martin F."/>
        </authorList>
    </citation>
    <scope>NUCLEOTIDE SEQUENCE</scope>
    <source>
        <strain evidence="1">FP105234-sp</strain>
    </source>
</reference>
<keyword evidence="2" id="KW-1185">Reference proteome</keyword>
<accession>A0ACB8S9V0</accession>
<proteinExistence type="predicted"/>